<evidence type="ECO:0000256" key="1">
    <source>
        <dbReference type="ARBA" id="ARBA00004141"/>
    </source>
</evidence>
<dbReference type="Proteomes" id="UP000515728">
    <property type="component" value="Chromosome"/>
</dbReference>
<feature type="domain" description="Cytochrome oxidase subunit II copper A binding" evidence="17">
    <location>
        <begin position="176"/>
        <end position="306"/>
    </location>
</feature>
<dbReference type="InterPro" id="IPR045187">
    <property type="entry name" value="CcO_II"/>
</dbReference>
<feature type="transmembrane region" description="Helical" evidence="16">
    <location>
        <begin position="100"/>
        <end position="123"/>
    </location>
</feature>
<dbReference type="Gene3D" id="2.60.40.420">
    <property type="entry name" value="Cupredoxins - blue copper proteins"/>
    <property type="match status" value="1"/>
</dbReference>
<keyword evidence="4" id="KW-0813">Transport</keyword>
<feature type="transmembrane region" description="Helical" evidence="16">
    <location>
        <begin position="144"/>
        <end position="166"/>
    </location>
</feature>
<evidence type="ECO:0000256" key="12">
    <source>
        <dbReference type="ARBA" id="ARBA00024688"/>
    </source>
</evidence>
<keyword evidence="9 16" id="KW-1133">Transmembrane helix</keyword>
<evidence type="ECO:0000256" key="7">
    <source>
        <dbReference type="ARBA" id="ARBA00022967"/>
    </source>
</evidence>
<evidence type="ECO:0000256" key="8">
    <source>
        <dbReference type="ARBA" id="ARBA00022982"/>
    </source>
</evidence>
<keyword evidence="7" id="KW-1278">Translocase</keyword>
<dbReference type="SUPFAM" id="SSF49503">
    <property type="entry name" value="Cupredoxins"/>
    <property type="match status" value="1"/>
</dbReference>
<dbReference type="PROSITE" id="PS00078">
    <property type="entry name" value="COX2"/>
    <property type="match status" value="1"/>
</dbReference>
<sequence length="360" mass="38991">MPTPGRAAAATHPTGARGLCSASLYARSKDDGAPSKKGRRRAVGRAHHGAHPGRARAVKLAVLAALIVPLTTGCSVQDVIRFGWPGGVTPQAEAMRELWTWSAIAALVVGAVTWGAMFWAVAFHRKKKDDDDTPPRQTQYNLPVEIAFTVIPTIIVAVLFGFTVSVQNYVDTDNPNPDLAVDIRGFQWNWEFTYPDAQGPDGEPVSTLGDSATIPLLVLPTESSIQFTQASSDVIHSFFVPEFLFKRDVFPLPEKNNQDNVWQIDQIDRQGTFVGRCAELCGTYHSQMNFEVRALPLDLFNRWLDLRGQVNPATGAGYTAGEALAELGCGVDCEPAATKTVPYNTDRAAREPSGTIAAGN</sequence>
<evidence type="ECO:0000256" key="16">
    <source>
        <dbReference type="SAM" id="Phobius"/>
    </source>
</evidence>
<evidence type="ECO:0000256" key="14">
    <source>
        <dbReference type="ARBA" id="ARBA00047816"/>
    </source>
</evidence>
<dbReference type="EC" id="7.1.1.9" evidence="3"/>
<evidence type="ECO:0000256" key="4">
    <source>
        <dbReference type="ARBA" id="ARBA00022448"/>
    </source>
</evidence>
<dbReference type="AlphaFoldDB" id="A0A7G7MBE9"/>
<dbReference type="Pfam" id="PF00116">
    <property type="entry name" value="COX2"/>
    <property type="match status" value="1"/>
</dbReference>
<feature type="region of interest" description="Disordered" evidence="15">
    <location>
        <begin position="28"/>
        <end position="50"/>
    </location>
</feature>
<evidence type="ECO:0000256" key="11">
    <source>
        <dbReference type="ARBA" id="ARBA00023136"/>
    </source>
</evidence>
<gene>
    <name evidence="18" type="ORF">H6H00_17730</name>
</gene>
<evidence type="ECO:0000256" key="2">
    <source>
        <dbReference type="ARBA" id="ARBA00007866"/>
    </source>
</evidence>
<dbReference type="InterPro" id="IPR008972">
    <property type="entry name" value="Cupredoxin"/>
</dbReference>
<feature type="transmembrane region" description="Helical" evidence="16">
    <location>
        <begin position="60"/>
        <end position="80"/>
    </location>
</feature>
<evidence type="ECO:0000256" key="3">
    <source>
        <dbReference type="ARBA" id="ARBA00012949"/>
    </source>
</evidence>
<comment type="catalytic activity">
    <reaction evidence="14">
        <text>4 Fe(II)-[cytochrome c] + O2 + 8 H(+)(in) = 4 Fe(III)-[cytochrome c] + 2 H2O + 4 H(+)(out)</text>
        <dbReference type="Rhea" id="RHEA:11436"/>
        <dbReference type="Rhea" id="RHEA-COMP:10350"/>
        <dbReference type="Rhea" id="RHEA-COMP:14399"/>
        <dbReference type="ChEBI" id="CHEBI:15377"/>
        <dbReference type="ChEBI" id="CHEBI:15378"/>
        <dbReference type="ChEBI" id="CHEBI:15379"/>
        <dbReference type="ChEBI" id="CHEBI:29033"/>
        <dbReference type="ChEBI" id="CHEBI:29034"/>
        <dbReference type="EC" id="7.1.1.9"/>
    </reaction>
</comment>
<comment type="function">
    <text evidence="12">Subunits I and II form the functional core of the enzyme complex. Electrons originating in cytochrome c are transferred via heme a and Cu(A) to the binuclear center formed by heme a3 and Cu(B).</text>
</comment>
<dbReference type="GO" id="GO:0004129">
    <property type="term" value="F:cytochrome-c oxidase activity"/>
    <property type="evidence" value="ECO:0007669"/>
    <property type="project" value="UniProtKB-EC"/>
</dbReference>
<dbReference type="InterPro" id="IPR002429">
    <property type="entry name" value="CcO_II-like_C"/>
</dbReference>
<proteinExistence type="inferred from homology"/>
<keyword evidence="11 16" id="KW-0472">Membrane</keyword>
<name>A0A7G7MBE9_9PSEU</name>
<dbReference type="PRINTS" id="PR01166">
    <property type="entry name" value="CYCOXIDASEII"/>
</dbReference>
<dbReference type="EMBL" id="CP060131">
    <property type="protein sequence ID" value="QNG50110.1"/>
    <property type="molecule type" value="Genomic_DNA"/>
</dbReference>
<protein>
    <recommendedName>
        <fullName evidence="3">cytochrome-c oxidase</fullName>
        <ecNumber evidence="3">7.1.1.9</ecNumber>
    </recommendedName>
    <alternativeName>
        <fullName evidence="13">Cytochrome aa3 subunit 2</fullName>
    </alternativeName>
</protein>
<accession>A0A7G7MBE9</accession>
<evidence type="ECO:0000256" key="5">
    <source>
        <dbReference type="ARBA" id="ARBA00022692"/>
    </source>
</evidence>
<dbReference type="SUPFAM" id="SSF81464">
    <property type="entry name" value="Cytochrome c oxidase subunit II-like, transmembrane region"/>
    <property type="match status" value="1"/>
</dbReference>
<keyword evidence="6" id="KW-0479">Metal-binding</keyword>
<comment type="similarity">
    <text evidence="2">Belongs to the cytochrome c oxidase subunit 2 family.</text>
</comment>
<dbReference type="PANTHER" id="PTHR22888:SF9">
    <property type="entry name" value="CYTOCHROME C OXIDASE SUBUNIT 2"/>
    <property type="match status" value="1"/>
</dbReference>
<evidence type="ECO:0000256" key="9">
    <source>
        <dbReference type="ARBA" id="ARBA00022989"/>
    </source>
</evidence>
<evidence type="ECO:0000259" key="17">
    <source>
        <dbReference type="PROSITE" id="PS50857"/>
    </source>
</evidence>
<organism evidence="18 19">
    <name type="scientific">Pseudonocardia petroleophila</name>
    <dbReference type="NCBI Taxonomy" id="37331"/>
    <lineage>
        <taxon>Bacteria</taxon>
        <taxon>Bacillati</taxon>
        <taxon>Actinomycetota</taxon>
        <taxon>Actinomycetes</taxon>
        <taxon>Pseudonocardiales</taxon>
        <taxon>Pseudonocardiaceae</taxon>
        <taxon>Pseudonocardia</taxon>
    </lineage>
</organism>
<evidence type="ECO:0000256" key="13">
    <source>
        <dbReference type="ARBA" id="ARBA00031399"/>
    </source>
</evidence>
<evidence type="ECO:0000256" key="6">
    <source>
        <dbReference type="ARBA" id="ARBA00022723"/>
    </source>
</evidence>
<dbReference type="InterPro" id="IPR001505">
    <property type="entry name" value="Copper_CuA"/>
</dbReference>
<keyword evidence="19" id="KW-1185">Reference proteome</keyword>
<evidence type="ECO:0000313" key="18">
    <source>
        <dbReference type="EMBL" id="QNG50110.1"/>
    </source>
</evidence>
<evidence type="ECO:0000313" key="19">
    <source>
        <dbReference type="Proteomes" id="UP000515728"/>
    </source>
</evidence>
<evidence type="ECO:0000256" key="10">
    <source>
        <dbReference type="ARBA" id="ARBA00023008"/>
    </source>
</evidence>
<keyword evidence="5 16" id="KW-0812">Transmembrane</keyword>
<dbReference type="GO" id="GO:0016020">
    <property type="term" value="C:membrane"/>
    <property type="evidence" value="ECO:0007669"/>
    <property type="project" value="UniProtKB-SubCell"/>
</dbReference>
<dbReference type="KEGG" id="ppel:H6H00_17730"/>
<comment type="subcellular location">
    <subcellularLocation>
        <location evidence="1">Membrane</location>
        <topology evidence="1">Multi-pass membrane protein</topology>
    </subcellularLocation>
</comment>
<dbReference type="Gene3D" id="1.10.287.90">
    <property type="match status" value="1"/>
</dbReference>
<keyword evidence="8" id="KW-0249">Electron transport</keyword>
<keyword evidence="10" id="KW-0186">Copper</keyword>
<dbReference type="PANTHER" id="PTHR22888">
    <property type="entry name" value="CYTOCHROME C OXIDASE, SUBUNIT II"/>
    <property type="match status" value="1"/>
</dbReference>
<dbReference type="PROSITE" id="PS50857">
    <property type="entry name" value="COX2_CUA"/>
    <property type="match status" value="1"/>
</dbReference>
<dbReference type="GO" id="GO:0005507">
    <property type="term" value="F:copper ion binding"/>
    <property type="evidence" value="ECO:0007669"/>
    <property type="project" value="InterPro"/>
</dbReference>
<reference evidence="18 19" key="1">
    <citation type="submission" date="2020-08" db="EMBL/GenBank/DDBJ databases">
        <authorList>
            <person name="Mo P."/>
        </authorList>
    </citation>
    <scope>NUCLEOTIDE SEQUENCE [LARGE SCALE GENOMIC DNA]</scope>
    <source>
        <strain evidence="18 19">CGMCC 4.1532</strain>
    </source>
</reference>
<feature type="compositionally biased region" description="Basic residues" evidence="15">
    <location>
        <begin position="36"/>
        <end position="50"/>
    </location>
</feature>
<dbReference type="InterPro" id="IPR036257">
    <property type="entry name" value="Cyt_c_oxidase_su2_TM_sf"/>
</dbReference>
<evidence type="ECO:0000256" key="15">
    <source>
        <dbReference type="SAM" id="MobiDB-lite"/>
    </source>
</evidence>
<dbReference type="GO" id="GO:0042773">
    <property type="term" value="P:ATP synthesis coupled electron transport"/>
    <property type="evidence" value="ECO:0007669"/>
    <property type="project" value="TreeGrafter"/>
</dbReference>